<sequence>MSIKPSEFLDFAKQCNQTKNEVNFRCSISRAYYSAYHEVLSQLIDPPDLRPSAHDNLIKYLKGKFNDKALPTKYDKVTAGAIANMLAFMRKKRNESDYDLNRNISQMAVDSVILHAENTIEAASKLIINTVATK</sequence>
<name>A0A1I0D8T5_9GAMM</name>
<dbReference type="EMBL" id="FOHV01000014">
    <property type="protein sequence ID" value="SET27946.1"/>
    <property type="molecule type" value="Genomic_DNA"/>
</dbReference>
<dbReference type="RefSeq" id="WP_093320130.1">
    <property type="nucleotide sequence ID" value="NZ_FOHV01000014.1"/>
</dbReference>
<accession>A0A1I0D8T5</accession>
<dbReference type="STRING" id="1123402.SAMN02583745_01874"/>
<proteinExistence type="predicted"/>
<evidence type="ECO:0000313" key="1">
    <source>
        <dbReference type="EMBL" id="SET27946.1"/>
    </source>
</evidence>
<reference evidence="2" key="1">
    <citation type="submission" date="2016-10" db="EMBL/GenBank/DDBJ databases">
        <authorList>
            <person name="Varghese N."/>
            <person name="Submissions S."/>
        </authorList>
    </citation>
    <scope>NUCLEOTIDE SEQUENCE [LARGE SCALE GENOMIC DNA]</scope>
    <source>
        <strain evidence="2">DSM 18579</strain>
    </source>
</reference>
<organism evidence="1 2">
    <name type="scientific">Thorsellia anophelis DSM 18579</name>
    <dbReference type="NCBI Taxonomy" id="1123402"/>
    <lineage>
        <taxon>Bacteria</taxon>
        <taxon>Pseudomonadati</taxon>
        <taxon>Pseudomonadota</taxon>
        <taxon>Gammaproteobacteria</taxon>
        <taxon>Enterobacterales</taxon>
        <taxon>Thorselliaceae</taxon>
        <taxon>Thorsellia</taxon>
    </lineage>
</organism>
<protein>
    <submittedName>
        <fullName evidence="1">Uncharacterized protein, contains HEPN domain, UPF0332 family</fullName>
    </submittedName>
</protein>
<gene>
    <name evidence="1" type="ORF">SAMN02583745_01874</name>
</gene>
<dbReference type="OrthoDB" id="7030738at2"/>
<evidence type="ECO:0000313" key="2">
    <source>
        <dbReference type="Proteomes" id="UP000242642"/>
    </source>
</evidence>
<keyword evidence="2" id="KW-1185">Reference proteome</keyword>
<dbReference type="AlphaFoldDB" id="A0A1I0D8T5"/>
<dbReference type="Gene3D" id="1.20.120.330">
    <property type="entry name" value="Nucleotidyltransferases domain 2"/>
    <property type="match status" value="1"/>
</dbReference>
<dbReference type="Proteomes" id="UP000242642">
    <property type="component" value="Unassembled WGS sequence"/>
</dbReference>